<name>A0A212TF39_9BURK</name>
<comment type="pathway">
    <text evidence="6">Quinol/quinone metabolism; menaquinone biosynthesis; menaquinol from 1,4-dihydroxy-2-naphthoate: step 2/2.</text>
</comment>
<feature type="binding site" evidence="6">
    <location>
        <begin position="120"/>
        <end position="121"/>
    </location>
    <ligand>
        <name>S-adenosyl-L-methionine</name>
        <dbReference type="ChEBI" id="CHEBI:59789"/>
    </ligand>
</feature>
<dbReference type="RefSeq" id="WP_088812944.1">
    <property type="nucleotide sequence ID" value="NZ_FYEX01000001.1"/>
</dbReference>
<sequence length="247" mass="27530">MAQTHFGYKTVDETEKASKVAEVFHSVANKYDIMNDLMSGGLHRVWKHFTISKAAVKSGQKVLDIAGGTGDLSLSFAKQVGLERETGGQVWLTDINASMLGFGRNRLLDKGYHLPCAQVDAEQIPFPSNYFDLTTVAFGLRNMTHKDVALKEMLRVIKPGGKVMVLEFSKPVEALKPIYDAYSFKILPWLGEKVAGDADSYRYLAESIRMHPDQETLKTMMESVGFDKVEYHSLTGGIVALHIGYKY</sequence>
<dbReference type="EC" id="2.1.1.201" evidence="6"/>
<dbReference type="InterPro" id="IPR029063">
    <property type="entry name" value="SAM-dependent_MTases_sf"/>
</dbReference>
<dbReference type="SUPFAM" id="SSF53335">
    <property type="entry name" value="S-adenosyl-L-methionine-dependent methyltransferases"/>
    <property type="match status" value="1"/>
</dbReference>
<dbReference type="GO" id="GO:0032259">
    <property type="term" value="P:methylation"/>
    <property type="evidence" value="ECO:0007669"/>
    <property type="project" value="UniProtKB-KW"/>
</dbReference>
<evidence type="ECO:0000256" key="1">
    <source>
        <dbReference type="ARBA" id="ARBA00022428"/>
    </source>
</evidence>
<keyword evidence="8" id="KW-1185">Reference proteome</keyword>
<dbReference type="Gene3D" id="3.40.50.150">
    <property type="entry name" value="Vaccinia Virus protein VP39"/>
    <property type="match status" value="1"/>
</dbReference>
<dbReference type="OrthoDB" id="9808140at2"/>
<dbReference type="CDD" id="cd02440">
    <property type="entry name" value="AdoMet_MTases"/>
    <property type="match status" value="1"/>
</dbReference>
<dbReference type="UniPathway" id="UPA00079">
    <property type="reaction ID" value="UER00169"/>
</dbReference>
<dbReference type="GO" id="GO:0043770">
    <property type="term" value="F:demethylmenaquinone methyltransferase activity"/>
    <property type="evidence" value="ECO:0007669"/>
    <property type="project" value="UniProtKB-UniRule"/>
</dbReference>
<dbReference type="PROSITE" id="PS01183">
    <property type="entry name" value="UBIE_1"/>
    <property type="match status" value="1"/>
</dbReference>
<dbReference type="PROSITE" id="PS51608">
    <property type="entry name" value="SAM_MT_UBIE"/>
    <property type="match status" value="1"/>
</dbReference>
<protein>
    <recommendedName>
        <fullName evidence="6">Ubiquinone/menaquinone biosynthesis C-methyltransferase UbiE</fullName>
        <ecNumber evidence="6">2.1.1.163</ecNumber>
        <ecNumber evidence="6">2.1.1.201</ecNumber>
    </recommendedName>
    <alternativeName>
        <fullName evidence="6">2-methoxy-6-polyprenyl-1,4-benzoquinol methylase</fullName>
    </alternativeName>
    <alternativeName>
        <fullName evidence="6">Demethylmenaquinone methyltransferase</fullName>
    </alternativeName>
</protein>
<dbReference type="InterPro" id="IPR004033">
    <property type="entry name" value="UbiE/COQ5_MeTrFase"/>
</dbReference>
<evidence type="ECO:0000313" key="8">
    <source>
        <dbReference type="Proteomes" id="UP000197215"/>
    </source>
</evidence>
<keyword evidence="1 6" id="KW-0474">Menaquinone biosynthesis</keyword>
<gene>
    <name evidence="6" type="primary">ubiE</name>
    <name evidence="7" type="ORF">SAMN06295916_1091</name>
</gene>
<dbReference type="NCBIfam" id="TIGR01934">
    <property type="entry name" value="MenG_MenH_UbiE"/>
    <property type="match status" value="1"/>
</dbReference>
<keyword evidence="2 6" id="KW-0489">Methyltransferase</keyword>
<comment type="catalytic activity">
    <reaction evidence="6">
        <text>a 2-methoxy-6-(all-trans-polyprenyl)benzene-1,4-diol + S-adenosyl-L-methionine = a 5-methoxy-2-methyl-3-(all-trans-polyprenyl)benzene-1,4-diol + S-adenosyl-L-homocysteine + H(+)</text>
        <dbReference type="Rhea" id="RHEA:28286"/>
        <dbReference type="Rhea" id="RHEA-COMP:10858"/>
        <dbReference type="Rhea" id="RHEA-COMP:10859"/>
        <dbReference type="ChEBI" id="CHEBI:15378"/>
        <dbReference type="ChEBI" id="CHEBI:57856"/>
        <dbReference type="ChEBI" id="CHEBI:59789"/>
        <dbReference type="ChEBI" id="CHEBI:84166"/>
        <dbReference type="ChEBI" id="CHEBI:84167"/>
        <dbReference type="EC" id="2.1.1.201"/>
    </reaction>
</comment>
<evidence type="ECO:0000256" key="2">
    <source>
        <dbReference type="ARBA" id="ARBA00022603"/>
    </source>
</evidence>
<evidence type="ECO:0000256" key="3">
    <source>
        <dbReference type="ARBA" id="ARBA00022679"/>
    </source>
</evidence>
<keyword evidence="3 6" id="KW-0808">Transferase</keyword>
<evidence type="ECO:0000256" key="4">
    <source>
        <dbReference type="ARBA" id="ARBA00022688"/>
    </source>
</evidence>
<evidence type="ECO:0000256" key="5">
    <source>
        <dbReference type="ARBA" id="ARBA00022691"/>
    </source>
</evidence>
<organism evidence="7 8">
    <name type="scientific">Polynucleobacter victoriensis</name>
    <dbReference type="NCBI Taxonomy" id="2049319"/>
    <lineage>
        <taxon>Bacteria</taxon>
        <taxon>Pseudomonadati</taxon>
        <taxon>Pseudomonadota</taxon>
        <taxon>Betaproteobacteria</taxon>
        <taxon>Burkholderiales</taxon>
        <taxon>Burkholderiaceae</taxon>
        <taxon>Polynucleobacter</taxon>
    </lineage>
</organism>
<dbReference type="PANTHER" id="PTHR43591">
    <property type="entry name" value="METHYLTRANSFERASE"/>
    <property type="match status" value="1"/>
</dbReference>
<comment type="pathway">
    <text evidence="6">Cofactor biosynthesis; ubiquinone biosynthesis.</text>
</comment>
<comment type="function">
    <text evidence="6">Methyltransferase required for the conversion of demethylmenaquinol (DMKH2) to menaquinol (MKH2) and the conversion of 2-polyprenyl-6-methoxy-1,4-benzoquinol (DDMQH2) to 2-polyprenyl-3-methyl-6-methoxy-1,4-benzoquinol (DMQH2).</text>
</comment>
<dbReference type="NCBIfam" id="NF001240">
    <property type="entry name" value="PRK00216.1-1"/>
    <property type="match status" value="1"/>
</dbReference>
<dbReference type="EMBL" id="FYEX01000001">
    <property type="protein sequence ID" value="SNC64436.1"/>
    <property type="molecule type" value="Genomic_DNA"/>
</dbReference>
<dbReference type="AlphaFoldDB" id="A0A212TF39"/>
<reference evidence="7 8" key="1">
    <citation type="submission" date="2017-06" db="EMBL/GenBank/DDBJ databases">
        <authorList>
            <person name="Kim H.J."/>
            <person name="Triplett B.A."/>
        </authorList>
    </citation>
    <scope>NUCLEOTIDE SEQUENCE [LARGE SCALE GENOMIC DNA]</scope>
    <source>
        <strain evidence="7 8">MWH-VicM1</strain>
    </source>
</reference>
<feature type="binding site" evidence="6">
    <location>
        <position position="94"/>
    </location>
    <ligand>
        <name>S-adenosyl-L-methionine</name>
        <dbReference type="ChEBI" id="CHEBI:59789"/>
    </ligand>
</feature>
<dbReference type="GO" id="GO:0008425">
    <property type="term" value="F:2-methoxy-6-polyprenyl-1,4-benzoquinol methyltransferase activity"/>
    <property type="evidence" value="ECO:0007669"/>
    <property type="project" value="UniProtKB-UniRule"/>
</dbReference>
<dbReference type="PROSITE" id="PS01184">
    <property type="entry name" value="UBIE_2"/>
    <property type="match status" value="1"/>
</dbReference>
<comment type="similarity">
    <text evidence="6">Belongs to the class I-like SAM-binding methyltransferase superfamily. MenG/UbiE family.</text>
</comment>
<proteinExistence type="inferred from homology"/>
<feature type="binding site" evidence="6">
    <location>
        <position position="69"/>
    </location>
    <ligand>
        <name>S-adenosyl-L-methionine</name>
        <dbReference type="ChEBI" id="CHEBI:59789"/>
    </ligand>
</feature>
<dbReference type="GO" id="GO:0009234">
    <property type="term" value="P:menaquinone biosynthetic process"/>
    <property type="evidence" value="ECO:0007669"/>
    <property type="project" value="UniProtKB-UniRule"/>
</dbReference>
<evidence type="ECO:0000256" key="6">
    <source>
        <dbReference type="HAMAP-Rule" id="MF_01813"/>
    </source>
</evidence>
<evidence type="ECO:0000313" key="7">
    <source>
        <dbReference type="EMBL" id="SNC64436.1"/>
    </source>
</evidence>
<dbReference type="Pfam" id="PF01209">
    <property type="entry name" value="Ubie_methyltran"/>
    <property type="match status" value="1"/>
</dbReference>
<dbReference type="Proteomes" id="UP000197215">
    <property type="component" value="Unassembled WGS sequence"/>
</dbReference>
<keyword evidence="5 6" id="KW-0949">S-adenosyl-L-methionine</keyword>
<dbReference type="GO" id="GO:0009060">
    <property type="term" value="P:aerobic respiration"/>
    <property type="evidence" value="ECO:0007669"/>
    <property type="project" value="UniProtKB-UniRule"/>
</dbReference>
<dbReference type="InterPro" id="IPR023576">
    <property type="entry name" value="UbiE/COQ5_MeTrFase_CS"/>
</dbReference>
<comment type="catalytic activity">
    <reaction evidence="6">
        <text>a 2-demethylmenaquinol + S-adenosyl-L-methionine = a menaquinol + S-adenosyl-L-homocysteine + H(+)</text>
        <dbReference type="Rhea" id="RHEA:42640"/>
        <dbReference type="Rhea" id="RHEA-COMP:9539"/>
        <dbReference type="Rhea" id="RHEA-COMP:9563"/>
        <dbReference type="ChEBI" id="CHEBI:15378"/>
        <dbReference type="ChEBI" id="CHEBI:18151"/>
        <dbReference type="ChEBI" id="CHEBI:55437"/>
        <dbReference type="ChEBI" id="CHEBI:57856"/>
        <dbReference type="ChEBI" id="CHEBI:59789"/>
        <dbReference type="EC" id="2.1.1.163"/>
    </reaction>
</comment>
<accession>A0A212TF39</accession>
<dbReference type="UniPathway" id="UPA00232"/>
<dbReference type="PANTHER" id="PTHR43591:SF24">
    <property type="entry name" value="2-METHOXY-6-POLYPRENYL-1,4-BENZOQUINOL METHYLASE, MITOCHONDRIAL"/>
    <property type="match status" value="1"/>
</dbReference>
<keyword evidence="4 6" id="KW-0831">Ubiquinone biosynthesis</keyword>
<dbReference type="EC" id="2.1.1.163" evidence="6"/>
<dbReference type="HAMAP" id="MF_01813">
    <property type="entry name" value="MenG_UbiE_methyltr"/>
    <property type="match status" value="1"/>
</dbReference>
<comment type="caution">
    <text evidence="6">Lacks conserved residue(s) required for the propagation of feature annotation.</text>
</comment>